<dbReference type="AlphaFoldDB" id="A0A382BWB1"/>
<dbReference type="GO" id="GO:0000166">
    <property type="term" value="F:nucleotide binding"/>
    <property type="evidence" value="ECO:0007669"/>
    <property type="project" value="InterPro"/>
</dbReference>
<dbReference type="InterPro" id="IPR000683">
    <property type="entry name" value="Gfo/Idh/MocA-like_OxRdtase_N"/>
</dbReference>
<dbReference type="GO" id="GO:0016491">
    <property type="term" value="F:oxidoreductase activity"/>
    <property type="evidence" value="ECO:0007669"/>
    <property type="project" value="UniProtKB-KW"/>
</dbReference>
<feature type="domain" description="GFO/IDH/MocA-like oxidoreductase" evidence="3">
    <location>
        <begin position="182"/>
        <end position="310"/>
    </location>
</feature>
<dbReference type="Pfam" id="PF22725">
    <property type="entry name" value="GFO_IDH_MocA_C3"/>
    <property type="match status" value="1"/>
</dbReference>
<evidence type="ECO:0008006" key="5">
    <source>
        <dbReference type="Google" id="ProtNLM"/>
    </source>
</evidence>
<dbReference type="Pfam" id="PF01408">
    <property type="entry name" value="GFO_IDH_MocA"/>
    <property type="match status" value="1"/>
</dbReference>
<dbReference type="PANTHER" id="PTHR43818">
    <property type="entry name" value="BCDNA.GH03377"/>
    <property type="match status" value="1"/>
</dbReference>
<dbReference type="SUPFAM" id="SSF55347">
    <property type="entry name" value="Glyceraldehyde-3-phosphate dehydrogenase-like, C-terminal domain"/>
    <property type="match status" value="1"/>
</dbReference>
<dbReference type="InterPro" id="IPR055170">
    <property type="entry name" value="GFO_IDH_MocA-like_dom"/>
</dbReference>
<dbReference type="Gene3D" id="3.40.50.720">
    <property type="entry name" value="NAD(P)-binding Rossmann-like Domain"/>
    <property type="match status" value="1"/>
</dbReference>
<dbReference type="InterPro" id="IPR050463">
    <property type="entry name" value="Gfo/Idh/MocA_oxidrdct_glycsds"/>
</dbReference>
<name>A0A382BWB1_9ZZZZ</name>
<protein>
    <recommendedName>
        <fullName evidence="5">Gfo/Idh/MocA-like oxidoreductase N-terminal domain-containing protein</fullName>
    </recommendedName>
</protein>
<dbReference type="Gene3D" id="3.30.360.10">
    <property type="entry name" value="Dihydrodipicolinate Reductase, domain 2"/>
    <property type="match status" value="1"/>
</dbReference>
<evidence type="ECO:0000259" key="3">
    <source>
        <dbReference type="Pfam" id="PF22725"/>
    </source>
</evidence>
<accession>A0A382BWB1</accession>
<dbReference type="PANTHER" id="PTHR43818:SF11">
    <property type="entry name" value="BCDNA.GH03377"/>
    <property type="match status" value="1"/>
</dbReference>
<reference evidence="4" key="1">
    <citation type="submission" date="2018-05" db="EMBL/GenBank/DDBJ databases">
        <authorList>
            <person name="Lanie J.A."/>
            <person name="Ng W.-L."/>
            <person name="Kazmierczak K.M."/>
            <person name="Andrzejewski T.M."/>
            <person name="Davidsen T.M."/>
            <person name="Wayne K.J."/>
            <person name="Tettelin H."/>
            <person name="Glass J.I."/>
            <person name="Rusch D."/>
            <person name="Podicherti R."/>
            <person name="Tsui H.-C.T."/>
            <person name="Winkler M.E."/>
        </authorList>
    </citation>
    <scope>NUCLEOTIDE SEQUENCE</scope>
</reference>
<evidence type="ECO:0000313" key="4">
    <source>
        <dbReference type="EMBL" id="SVB17343.1"/>
    </source>
</evidence>
<dbReference type="SUPFAM" id="SSF51735">
    <property type="entry name" value="NAD(P)-binding Rossmann-fold domains"/>
    <property type="match status" value="1"/>
</dbReference>
<dbReference type="InterPro" id="IPR036291">
    <property type="entry name" value="NAD(P)-bd_dom_sf"/>
</dbReference>
<dbReference type="EMBL" id="UINC01031385">
    <property type="protein sequence ID" value="SVB17343.1"/>
    <property type="molecule type" value="Genomic_DNA"/>
</dbReference>
<proteinExistence type="predicted"/>
<sequence>MNKNVDDKVYTRLNRRKFLSTAAIPVVAAMVPGTVAAQQGVSLSSSSDRVRVGIIGAGSNTRAVQIPGFNRISECEVVAVANRSLASSQSVADEFGIPKAYDNWEQLLDDDDIDAVLIGTWPYMHHDLTIATLESGKHVLCQARMANDAEEARQMLVASRRYPHLVSQLVPTSTSYVIDNILKKLLAQNYLGEVLSVEVQRLQRSFANYNGDLDWRHNSEYSGLNVLNLGSTYESTMRWFGPGDEVIARTKTHVRTRRDANGNPISVSMPDHLDILYELNNGAQVHMRFSETVGLSSGNQTWIHGSEGTIFVDSSLNLFGGRRGEPNLSPIANPVNEQAVYRVEEEFINAILGREDISMARFETGVRYMEFTEAAHLSAQSGRAISLPF</sequence>
<feature type="domain" description="Gfo/Idh/MocA-like oxidoreductase N-terminal" evidence="2">
    <location>
        <begin position="50"/>
        <end position="163"/>
    </location>
</feature>
<evidence type="ECO:0000259" key="2">
    <source>
        <dbReference type="Pfam" id="PF01408"/>
    </source>
</evidence>
<keyword evidence="1" id="KW-0560">Oxidoreductase</keyword>
<evidence type="ECO:0000256" key="1">
    <source>
        <dbReference type="ARBA" id="ARBA00023002"/>
    </source>
</evidence>
<gene>
    <name evidence="4" type="ORF">METZ01_LOCUS170197</name>
</gene>
<organism evidence="4">
    <name type="scientific">marine metagenome</name>
    <dbReference type="NCBI Taxonomy" id="408172"/>
    <lineage>
        <taxon>unclassified sequences</taxon>
        <taxon>metagenomes</taxon>
        <taxon>ecological metagenomes</taxon>
    </lineage>
</organism>